<evidence type="ECO:0000313" key="2">
    <source>
        <dbReference type="Proteomes" id="UP000261764"/>
    </source>
</evidence>
<gene>
    <name evidence="1" type="ORF">MAMA39_01680</name>
</gene>
<dbReference type="RefSeq" id="WP_343251635.1">
    <property type="nucleotide sequence ID" value="NZ_HG937516.1"/>
</dbReference>
<name>A0A292IH85_9MOLU</name>
<keyword evidence="2" id="KW-1185">Reference proteome</keyword>
<organism evidence="1 2">
    <name type="scientific">Mycoplasma amphoriforme A39</name>
    <dbReference type="NCBI Taxonomy" id="572419"/>
    <lineage>
        <taxon>Bacteria</taxon>
        <taxon>Bacillati</taxon>
        <taxon>Mycoplasmatota</taxon>
        <taxon>Mollicutes</taxon>
        <taxon>Mycoplasmataceae</taxon>
        <taxon>Mycoplasma</taxon>
    </lineage>
</organism>
<evidence type="ECO:0000313" key="1">
    <source>
        <dbReference type="EMBL" id="CDN40291.1"/>
    </source>
</evidence>
<dbReference type="KEGG" id="mamp:MAMA39_01680"/>
<dbReference type="EMBL" id="HG937516">
    <property type="protein sequence ID" value="CDN40291.1"/>
    <property type="molecule type" value="Genomic_DNA"/>
</dbReference>
<reference evidence="1 2" key="1">
    <citation type="journal article" date="2015" name="Clin. Infect. Dis.">
        <title>Genomic Investigations unmask Mycoplasma amphoriforme, a new respiratory pathogen.</title>
        <authorList>
            <person name="Gillespie S.H."/>
            <person name="Ling C.L."/>
            <person name="Oravcova K."/>
            <person name="Pinheiro M."/>
            <person name="Wells L."/>
            <person name="Bryant J.M."/>
            <person name="McHugh T.D."/>
            <person name="Bebear C."/>
            <person name="Webster D."/>
            <person name="Harris S.R."/>
            <person name="Seth-Smith H.M."/>
            <person name="Thomson N.R."/>
        </authorList>
    </citation>
    <scope>NUCLEOTIDE SEQUENCE [LARGE SCALE GENOMIC DNA]</scope>
    <source>
        <strain evidence="1 2">A39</strain>
    </source>
</reference>
<protein>
    <submittedName>
        <fullName evidence="1">Uncharacterized protein</fullName>
    </submittedName>
</protein>
<dbReference type="Proteomes" id="UP000261764">
    <property type="component" value="Chromosome I"/>
</dbReference>
<sequence>MDVIKNMIKNMVKDATEQGKLKEYWLENWFKPLFDSDTEKRKCYTPLWREMILIKKHHEFVKKIFENIDPHEFWEVYFFDYVYINSKYHNREYLYFYFLANFLPYYREYLIRIKKREKNDKWLDNIESIWEKFKNRIEQVFGYSLVKKKKINWSNWHFKTWHIELMPVQIKIITEILPESIDKTKLLEIIFKYKKATSASDKNQVLFNLQKPMFENIGKKYKGNLLSEEKLTSYWRPRINAIIRHHENDNNQQGKKYELSSEYEKTDEKEKIKMLDELLLFLVVYRTEEIMLEKKAKTI</sequence>
<accession>A0A292IH85</accession>
<dbReference type="AlphaFoldDB" id="A0A292IH85"/>
<proteinExistence type="predicted"/>